<dbReference type="EMBL" id="AYKH01000031">
    <property type="protein sequence ID" value="ROO25556.1"/>
    <property type="molecule type" value="Genomic_DNA"/>
</dbReference>
<gene>
    <name evidence="4" type="ORF">SAOR_12040</name>
</gene>
<evidence type="ECO:0000259" key="3">
    <source>
        <dbReference type="Pfam" id="PF05065"/>
    </source>
</evidence>
<evidence type="ECO:0000256" key="1">
    <source>
        <dbReference type="ARBA" id="ARBA00004328"/>
    </source>
</evidence>
<proteinExistence type="predicted"/>
<feature type="region of interest" description="Disordered" evidence="2">
    <location>
        <begin position="21"/>
        <end position="41"/>
    </location>
</feature>
<dbReference type="Gene3D" id="3.30.2400.10">
    <property type="entry name" value="Major capsid protein gp5"/>
    <property type="match status" value="1"/>
</dbReference>
<comment type="caution">
    <text evidence="4">The sequence shown here is derived from an EMBL/GenBank/DDBJ whole genome shotgun (WGS) entry which is preliminary data.</text>
</comment>
<dbReference type="RefSeq" id="WP_123631653.1">
    <property type="nucleotide sequence ID" value="NZ_AYKH01000031.1"/>
</dbReference>
<dbReference type="Pfam" id="PF05065">
    <property type="entry name" value="Phage_capsid"/>
    <property type="match status" value="1"/>
</dbReference>
<dbReference type="AlphaFoldDB" id="A0A423PIZ1"/>
<evidence type="ECO:0000313" key="4">
    <source>
        <dbReference type="EMBL" id="ROO25556.1"/>
    </source>
</evidence>
<evidence type="ECO:0000256" key="2">
    <source>
        <dbReference type="SAM" id="MobiDB-lite"/>
    </source>
</evidence>
<dbReference type="NCBIfam" id="TIGR01554">
    <property type="entry name" value="major_cap_HK97"/>
    <property type="match status" value="1"/>
</dbReference>
<dbReference type="InterPro" id="IPR024455">
    <property type="entry name" value="Phage_capsid"/>
</dbReference>
<dbReference type="SUPFAM" id="SSF56563">
    <property type="entry name" value="Major capsid protein gp5"/>
    <property type="match status" value="1"/>
</dbReference>
<name>A0A423PIZ1_9GAMM</name>
<evidence type="ECO:0000313" key="5">
    <source>
        <dbReference type="Proteomes" id="UP000283993"/>
    </source>
</evidence>
<sequence length="418" mass="44632">MLESAKIAKRQSEIRANLAELAANEAPNEDEQRSLKDLNREYQVNESRYQAAITAEDAERRDAGADLETREGSEWDALVDQFEVRSVFANLASGENSPLSGATREVVDEMRSHGAYTGTPVPWEALEQRDATTSTTVPDPVRTQNIIDALFPGSVMGQMGARMIDIGSGAQEYPVNTSKTSIAWASTEGGNVADSTEYQTNNRVLRPDNTLGATVSITRKAQLQSAGIEDAIRRNARNAMQVEMDKAVFQGSGSNGEPLGVISGASTYGIQTTAVDAAATYAAYRKAAVEFMLANAATSVSAIRALIRPEIMDSMDAQIFDSGSGVTEFDRLMAKLGAVVLSHNALADPTGDPVASNSLLTTTAGGTQPIFVGRWGGIDVVRDVFTDAQSGGLRVTMLATMDVTVSRPEQIRILSGIQ</sequence>
<organism evidence="4 5">
    <name type="scientific">Salinisphaera orenii MK-B5</name>
    <dbReference type="NCBI Taxonomy" id="856730"/>
    <lineage>
        <taxon>Bacteria</taxon>
        <taxon>Pseudomonadati</taxon>
        <taxon>Pseudomonadota</taxon>
        <taxon>Gammaproteobacteria</taxon>
        <taxon>Salinisphaerales</taxon>
        <taxon>Salinisphaeraceae</taxon>
        <taxon>Salinisphaera</taxon>
    </lineage>
</organism>
<accession>A0A423PIZ1</accession>
<feature type="compositionally biased region" description="Basic and acidic residues" evidence="2">
    <location>
        <begin position="30"/>
        <end position="40"/>
    </location>
</feature>
<protein>
    <recommendedName>
        <fullName evidence="3">Phage capsid-like C-terminal domain-containing protein</fullName>
    </recommendedName>
</protein>
<comment type="subcellular location">
    <subcellularLocation>
        <location evidence="1">Virion</location>
    </subcellularLocation>
</comment>
<dbReference type="Proteomes" id="UP000283993">
    <property type="component" value="Unassembled WGS sequence"/>
</dbReference>
<dbReference type="InterPro" id="IPR054612">
    <property type="entry name" value="Phage_capsid-like_C"/>
</dbReference>
<feature type="domain" description="Phage capsid-like C-terminal" evidence="3">
    <location>
        <begin position="136"/>
        <end position="414"/>
    </location>
</feature>
<reference evidence="4 5" key="1">
    <citation type="submission" date="2013-10" db="EMBL/GenBank/DDBJ databases">
        <title>Salinisphaera orenii MK-B5 Genome Sequencing.</title>
        <authorList>
            <person name="Lai Q."/>
            <person name="Li C."/>
            <person name="Shao Z."/>
        </authorList>
    </citation>
    <scope>NUCLEOTIDE SEQUENCE [LARGE SCALE GENOMIC DNA]</scope>
    <source>
        <strain evidence="4 5">MK-B5</strain>
    </source>
</reference>
<keyword evidence="5" id="KW-1185">Reference proteome</keyword>